<reference evidence="1 2" key="1">
    <citation type="submission" date="2018-09" db="EMBL/GenBank/DDBJ databases">
        <title>Genome sequencing of strain 6GH32-13.</title>
        <authorList>
            <person name="Weon H.-Y."/>
            <person name="Heo J."/>
            <person name="Kwon S.-W."/>
        </authorList>
    </citation>
    <scope>NUCLEOTIDE SEQUENCE [LARGE SCALE GENOMIC DNA]</scope>
    <source>
        <strain evidence="1 2">5GH32-13</strain>
    </source>
</reference>
<dbReference type="Proteomes" id="UP000263900">
    <property type="component" value="Chromosome"/>
</dbReference>
<protein>
    <submittedName>
        <fullName evidence="1">Esterase family protein</fullName>
    </submittedName>
</protein>
<sequence>MNKISTIIAIIALVACSAKTKQQQDKLYSRHLQRSVELTIINTPLPDDKSQLNLLLLNDGQEVAKLRVQAIVDSLYRAKAIAPLVVVAIHAGDRMQEYGVADKPDYEGRGSRAGYYDAFVNNELYPFIKKKTGVRKFNTVAIAGASLGGLSAFDIGWNHADKIDKIGVFSGSFWWRDKNTTDSSYSDDNNRIMIAKLKASRKKPQQQYWFYAGGAEENSDRDKDGIIDVVDDTKDVIALVQKKVTAPGAVVYKEVAGAHHDWPYWSAVLPEYLVWAFGAK</sequence>
<dbReference type="PANTHER" id="PTHR48098:SF6">
    <property type="entry name" value="FERRI-BACILLIBACTIN ESTERASE BESA"/>
    <property type="match status" value="1"/>
</dbReference>
<organism evidence="1 2">
    <name type="scientific">Paraflavitalea soli</name>
    <dbReference type="NCBI Taxonomy" id="2315862"/>
    <lineage>
        <taxon>Bacteria</taxon>
        <taxon>Pseudomonadati</taxon>
        <taxon>Bacteroidota</taxon>
        <taxon>Chitinophagia</taxon>
        <taxon>Chitinophagales</taxon>
        <taxon>Chitinophagaceae</taxon>
        <taxon>Paraflavitalea</taxon>
    </lineage>
</organism>
<dbReference type="InterPro" id="IPR000801">
    <property type="entry name" value="Esterase-like"/>
</dbReference>
<dbReference type="EMBL" id="CP032157">
    <property type="protein sequence ID" value="AXY76146.1"/>
    <property type="molecule type" value="Genomic_DNA"/>
</dbReference>
<dbReference type="AlphaFoldDB" id="A0A3B7MT51"/>
<dbReference type="InterPro" id="IPR029058">
    <property type="entry name" value="AB_hydrolase_fold"/>
</dbReference>
<dbReference type="Pfam" id="PF00756">
    <property type="entry name" value="Esterase"/>
    <property type="match status" value="1"/>
</dbReference>
<evidence type="ECO:0000313" key="2">
    <source>
        <dbReference type="Proteomes" id="UP000263900"/>
    </source>
</evidence>
<dbReference type="RefSeq" id="WP_119052025.1">
    <property type="nucleotide sequence ID" value="NZ_CP032157.1"/>
</dbReference>
<accession>A0A3B7MT51</accession>
<keyword evidence="2" id="KW-1185">Reference proteome</keyword>
<proteinExistence type="predicted"/>
<dbReference type="PANTHER" id="PTHR48098">
    <property type="entry name" value="ENTEROCHELIN ESTERASE-RELATED"/>
    <property type="match status" value="1"/>
</dbReference>
<name>A0A3B7MT51_9BACT</name>
<dbReference type="PROSITE" id="PS51257">
    <property type="entry name" value="PROKAR_LIPOPROTEIN"/>
    <property type="match status" value="1"/>
</dbReference>
<dbReference type="SUPFAM" id="SSF53474">
    <property type="entry name" value="alpha/beta-Hydrolases"/>
    <property type="match status" value="1"/>
</dbReference>
<dbReference type="OrthoDB" id="9784036at2"/>
<dbReference type="KEGG" id="pseg:D3H65_20080"/>
<dbReference type="Gene3D" id="3.40.50.1820">
    <property type="entry name" value="alpha/beta hydrolase"/>
    <property type="match status" value="1"/>
</dbReference>
<evidence type="ECO:0000313" key="1">
    <source>
        <dbReference type="EMBL" id="AXY76146.1"/>
    </source>
</evidence>
<dbReference type="InterPro" id="IPR050583">
    <property type="entry name" value="Mycobacterial_A85_antigen"/>
</dbReference>
<gene>
    <name evidence="1" type="ORF">D3H65_20080</name>
</gene>